<dbReference type="Pfam" id="PF01850">
    <property type="entry name" value="PIN"/>
    <property type="match status" value="1"/>
</dbReference>
<reference evidence="6 7" key="1">
    <citation type="submission" date="2019-07" db="EMBL/GenBank/DDBJ databases">
        <title>Microlunatus dokdonensis sp. nov. isolated from the rhizospheric soil of the wild plant Elymus tsukushiensis.</title>
        <authorList>
            <person name="Ghim S.-Y."/>
            <person name="Hwang Y.-J."/>
            <person name="Son J.-S."/>
            <person name="Shin J.-H."/>
        </authorList>
    </citation>
    <scope>NUCLEOTIDE SEQUENCE [LARGE SCALE GENOMIC DNA]</scope>
    <source>
        <strain evidence="6 7">KUDC0627</strain>
    </source>
</reference>
<dbReference type="KEGG" id="mik:FOE78_22290"/>
<keyword evidence="1" id="KW-0540">Nuclease</keyword>
<dbReference type="InterPro" id="IPR002716">
    <property type="entry name" value="PIN_dom"/>
</dbReference>
<keyword evidence="7" id="KW-1185">Reference proteome</keyword>
<sequence length="124" mass="13828">MAAALTDRGHIGEWARGTMTGQDLVAPHFLPVEVAHTIRRMELGQKLTSAAAREAHTDLASRRIRYIGYGRHADRIWELRHNVTPYDAWYVAVAESLNLPLGTIDVRLSNASGPRCKFLTPPAR</sequence>
<organism evidence="6 7">
    <name type="scientific">Microlunatus elymi</name>
    <dbReference type="NCBI Taxonomy" id="2596828"/>
    <lineage>
        <taxon>Bacteria</taxon>
        <taxon>Bacillati</taxon>
        <taxon>Actinomycetota</taxon>
        <taxon>Actinomycetes</taxon>
        <taxon>Propionibacteriales</taxon>
        <taxon>Propionibacteriaceae</taxon>
        <taxon>Microlunatus</taxon>
    </lineage>
</organism>
<dbReference type="PANTHER" id="PTHR35901">
    <property type="entry name" value="RIBONUCLEASE VAPC3"/>
    <property type="match status" value="1"/>
</dbReference>
<dbReference type="InterPro" id="IPR029060">
    <property type="entry name" value="PIN-like_dom_sf"/>
</dbReference>
<evidence type="ECO:0000256" key="3">
    <source>
        <dbReference type="ARBA" id="ARBA00022801"/>
    </source>
</evidence>
<evidence type="ECO:0000256" key="1">
    <source>
        <dbReference type="ARBA" id="ARBA00022722"/>
    </source>
</evidence>
<dbReference type="Gene3D" id="3.40.50.1010">
    <property type="entry name" value="5'-nuclease"/>
    <property type="match status" value="1"/>
</dbReference>
<dbReference type="RefSeq" id="WP_143988212.1">
    <property type="nucleotide sequence ID" value="NZ_CP041692.1"/>
</dbReference>
<keyword evidence="4" id="KW-0460">Magnesium</keyword>
<dbReference type="OrthoDB" id="4377304at2"/>
<evidence type="ECO:0000313" key="6">
    <source>
        <dbReference type="EMBL" id="QDP98271.1"/>
    </source>
</evidence>
<protein>
    <submittedName>
        <fullName evidence="6">Type II toxin-antitoxin system VapC family toxin</fullName>
    </submittedName>
</protein>
<dbReference type="GO" id="GO:0046872">
    <property type="term" value="F:metal ion binding"/>
    <property type="evidence" value="ECO:0007669"/>
    <property type="project" value="UniProtKB-KW"/>
</dbReference>
<evidence type="ECO:0000313" key="7">
    <source>
        <dbReference type="Proteomes" id="UP000319263"/>
    </source>
</evidence>
<dbReference type="CDD" id="cd09873">
    <property type="entry name" value="PIN_Pae0151-like"/>
    <property type="match status" value="1"/>
</dbReference>
<dbReference type="InterPro" id="IPR051619">
    <property type="entry name" value="TypeII_TA_RNase_PINc/VapC"/>
</dbReference>
<evidence type="ECO:0000256" key="2">
    <source>
        <dbReference type="ARBA" id="ARBA00022723"/>
    </source>
</evidence>
<dbReference type="GO" id="GO:0004518">
    <property type="term" value="F:nuclease activity"/>
    <property type="evidence" value="ECO:0007669"/>
    <property type="project" value="UniProtKB-KW"/>
</dbReference>
<evidence type="ECO:0000256" key="4">
    <source>
        <dbReference type="ARBA" id="ARBA00022842"/>
    </source>
</evidence>
<dbReference type="EMBL" id="CP041692">
    <property type="protein sequence ID" value="QDP98271.1"/>
    <property type="molecule type" value="Genomic_DNA"/>
</dbReference>
<dbReference type="GO" id="GO:0016787">
    <property type="term" value="F:hydrolase activity"/>
    <property type="evidence" value="ECO:0007669"/>
    <property type="project" value="UniProtKB-KW"/>
</dbReference>
<dbReference type="PANTHER" id="PTHR35901:SF1">
    <property type="entry name" value="EXONUCLEASE VAPC9"/>
    <property type="match status" value="1"/>
</dbReference>
<feature type="domain" description="PIN" evidence="5">
    <location>
        <begin position="13"/>
        <end position="111"/>
    </location>
</feature>
<gene>
    <name evidence="6" type="ORF">FOE78_22290</name>
</gene>
<accession>A0A516Q4X3</accession>
<proteinExistence type="predicted"/>
<keyword evidence="3" id="KW-0378">Hydrolase</keyword>
<dbReference type="AlphaFoldDB" id="A0A516Q4X3"/>
<dbReference type="SUPFAM" id="SSF88723">
    <property type="entry name" value="PIN domain-like"/>
    <property type="match status" value="1"/>
</dbReference>
<dbReference type="Proteomes" id="UP000319263">
    <property type="component" value="Chromosome"/>
</dbReference>
<dbReference type="InterPro" id="IPR044153">
    <property type="entry name" value="PIN_Pae0151-like"/>
</dbReference>
<keyword evidence="2" id="KW-0479">Metal-binding</keyword>
<name>A0A516Q4X3_9ACTN</name>
<evidence type="ECO:0000259" key="5">
    <source>
        <dbReference type="Pfam" id="PF01850"/>
    </source>
</evidence>